<reference evidence="1 3" key="2">
    <citation type="journal article" date="2018" name="Plant J.">
        <title>The Physcomitrella patens chromosome-scale assembly reveals moss genome structure and evolution.</title>
        <authorList>
            <person name="Lang D."/>
            <person name="Ullrich K.K."/>
            <person name="Murat F."/>
            <person name="Fuchs J."/>
            <person name="Jenkins J."/>
            <person name="Haas F.B."/>
            <person name="Piednoel M."/>
            <person name="Gundlach H."/>
            <person name="Van Bel M."/>
            <person name="Meyberg R."/>
            <person name="Vives C."/>
            <person name="Morata J."/>
            <person name="Symeonidi A."/>
            <person name="Hiss M."/>
            <person name="Muchero W."/>
            <person name="Kamisugi Y."/>
            <person name="Saleh O."/>
            <person name="Blanc G."/>
            <person name="Decker E.L."/>
            <person name="van Gessel N."/>
            <person name="Grimwood J."/>
            <person name="Hayes R.D."/>
            <person name="Graham S.W."/>
            <person name="Gunter L.E."/>
            <person name="McDaniel S.F."/>
            <person name="Hoernstein S.N.W."/>
            <person name="Larsson A."/>
            <person name="Li F.W."/>
            <person name="Perroud P.F."/>
            <person name="Phillips J."/>
            <person name="Ranjan P."/>
            <person name="Rokshar D.S."/>
            <person name="Rothfels C.J."/>
            <person name="Schneider L."/>
            <person name="Shu S."/>
            <person name="Stevenson D.W."/>
            <person name="Thummler F."/>
            <person name="Tillich M."/>
            <person name="Villarreal Aguilar J.C."/>
            <person name="Widiez T."/>
            <person name="Wong G.K."/>
            <person name="Wymore A."/>
            <person name="Zhang Y."/>
            <person name="Zimmer A.D."/>
            <person name="Quatrano R.S."/>
            <person name="Mayer K.F.X."/>
            <person name="Goodstein D."/>
            <person name="Casacuberta J.M."/>
            <person name="Vandepoele K."/>
            <person name="Reski R."/>
            <person name="Cuming A.C."/>
            <person name="Tuskan G.A."/>
            <person name="Maumus F."/>
            <person name="Salse J."/>
            <person name="Schmutz J."/>
            <person name="Rensing S.A."/>
        </authorList>
    </citation>
    <scope>NUCLEOTIDE SEQUENCE [LARGE SCALE GENOMIC DNA]</scope>
    <source>
        <strain evidence="2 3">cv. Gransden 2004</strain>
    </source>
</reference>
<dbReference type="Gramene" id="Pp3c13_15299V3.1">
    <property type="protein sequence ID" value="PAC:32930170.CDS.1"/>
    <property type="gene ID" value="Pp3c13_15299"/>
</dbReference>
<gene>
    <name evidence="1" type="ORF">PHYPA_017415</name>
</gene>
<accession>A0A2K1JM12</accession>
<dbReference type="EMBL" id="ABEU02000013">
    <property type="protein sequence ID" value="PNR42585.1"/>
    <property type="molecule type" value="Genomic_DNA"/>
</dbReference>
<dbReference type="Proteomes" id="UP000006727">
    <property type="component" value="Chromosome 13"/>
</dbReference>
<name>A0A2K1JM12_PHYPA</name>
<keyword evidence="3" id="KW-1185">Reference proteome</keyword>
<dbReference type="EnsemblPlants" id="Pp3c13_15299V3.1">
    <property type="protein sequence ID" value="PAC:32930170.CDS.1"/>
    <property type="gene ID" value="Pp3c13_15299"/>
</dbReference>
<reference evidence="1 3" key="1">
    <citation type="journal article" date="2008" name="Science">
        <title>The Physcomitrella genome reveals evolutionary insights into the conquest of land by plants.</title>
        <authorList>
            <person name="Rensing S."/>
            <person name="Lang D."/>
            <person name="Zimmer A."/>
            <person name="Terry A."/>
            <person name="Salamov A."/>
            <person name="Shapiro H."/>
            <person name="Nishiyama T."/>
            <person name="Perroud P.-F."/>
            <person name="Lindquist E."/>
            <person name="Kamisugi Y."/>
            <person name="Tanahashi T."/>
            <person name="Sakakibara K."/>
            <person name="Fujita T."/>
            <person name="Oishi K."/>
            <person name="Shin-I T."/>
            <person name="Kuroki Y."/>
            <person name="Toyoda A."/>
            <person name="Suzuki Y."/>
            <person name="Hashimoto A."/>
            <person name="Yamaguchi K."/>
            <person name="Sugano A."/>
            <person name="Kohara Y."/>
            <person name="Fujiyama A."/>
            <person name="Anterola A."/>
            <person name="Aoki S."/>
            <person name="Ashton N."/>
            <person name="Barbazuk W.B."/>
            <person name="Barker E."/>
            <person name="Bennetzen J."/>
            <person name="Bezanilla M."/>
            <person name="Blankenship R."/>
            <person name="Cho S.H."/>
            <person name="Dutcher S."/>
            <person name="Estelle M."/>
            <person name="Fawcett J.A."/>
            <person name="Gundlach H."/>
            <person name="Hanada K."/>
            <person name="Heyl A."/>
            <person name="Hicks K.A."/>
            <person name="Hugh J."/>
            <person name="Lohr M."/>
            <person name="Mayer K."/>
            <person name="Melkozernov A."/>
            <person name="Murata T."/>
            <person name="Nelson D."/>
            <person name="Pils B."/>
            <person name="Prigge M."/>
            <person name="Reiss B."/>
            <person name="Renner T."/>
            <person name="Rombauts S."/>
            <person name="Rushton P."/>
            <person name="Sanderfoot A."/>
            <person name="Schween G."/>
            <person name="Shiu S.-H."/>
            <person name="Stueber K."/>
            <person name="Theodoulou F.L."/>
            <person name="Tu H."/>
            <person name="Van de Peer Y."/>
            <person name="Verrier P.J."/>
            <person name="Waters E."/>
            <person name="Wood A."/>
            <person name="Yang L."/>
            <person name="Cove D."/>
            <person name="Cuming A."/>
            <person name="Hasebe M."/>
            <person name="Lucas S."/>
            <person name="Mishler D.B."/>
            <person name="Reski R."/>
            <person name="Grigoriev I."/>
            <person name="Quatrano R.S."/>
            <person name="Boore J.L."/>
        </authorList>
    </citation>
    <scope>NUCLEOTIDE SEQUENCE [LARGE SCALE GENOMIC DNA]</scope>
    <source>
        <strain evidence="2 3">cv. Gransden 2004</strain>
    </source>
</reference>
<protein>
    <submittedName>
        <fullName evidence="1 2">Uncharacterized protein</fullName>
    </submittedName>
</protein>
<dbReference type="AlphaFoldDB" id="A0A2K1JM12"/>
<evidence type="ECO:0000313" key="1">
    <source>
        <dbReference type="EMBL" id="PNR42585.1"/>
    </source>
</evidence>
<evidence type="ECO:0000313" key="2">
    <source>
        <dbReference type="EnsemblPlants" id="PAC:32930170.CDS.1"/>
    </source>
</evidence>
<dbReference type="InParanoid" id="A0A2K1JM12"/>
<organism evidence="1">
    <name type="scientific">Physcomitrium patens</name>
    <name type="common">Spreading-leaved earth moss</name>
    <name type="synonym">Physcomitrella patens</name>
    <dbReference type="NCBI Taxonomy" id="3218"/>
    <lineage>
        <taxon>Eukaryota</taxon>
        <taxon>Viridiplantae</taxon>
        <taxon>Streptophyta</taxon>
        <taxon>Embryophyta</taxon>
        <taxon>Bryophyta</taxon>
        <taxon>Bryophytina</taxon>
        <taxon>Bryopsida</taxon>
        <taxon>Funariidae</taxon>
        <taxon>Funariales</taxon>
        <taxon>Funariaceae</taxon>
        <taxon>Physcomitrium</taxon>
    </lineage>
</organism>
<proteinExistence type="predicted"/>
<sequence length="108" mass="12497">MPPHQIRQPKKKHKRVQSIIMSMNHAGIPQSSQVSTSNLLRNQTHKPEIHNIQVPRGKTLGEYEIGTLVHNIQREHSSSDIYPIKSKDFDQDALINMAWVDTKNFEIY</sequence>
<evidence type="ECO:0000313" key="3">
    <source>
        <dbReference type="Proteomes" id="UP000006727"/>
    </source>
</evidence>
<reference evidence="2" key="3">
    <citation type="submission" date="2020-12" db="UniProtKB">
        <authorList>
            <consortium name="EnsemblPlants"/>
        </authorList>
    </citation>
    <scope>IDENTIFICATION</scope>
</reference>